<keyword evidence="6 8" id="KW-0067">ATP-binding</keyword>
<evidence type="ECO:0000259" key="9">
    <source>
        <dbReference type="PROSITE" id="PS50937"/>
    </source>
</evidence>
<dbReference type="Pfam" id="PF01259">
    <property type="entry name" value="SAICAR_synt"/>
    <property type="match status" value="1"/>
</dbReference>
<dbReference type="PANTHER" id="PTHR43700">
    <property type="entry name" value="PHOSPHORIBOSYLAMINOIMIDAZOLE-SUCCINOCARBOXAMIDE SYNTHASE"/>
    <property type="match status" value="1"/>
</dbReference>
<dbReference type="GO" id="GO:0006355">
    <property type="term" value="P:regulation of DNA-templated transcription"/>
    <property type="evidence" value="ECO:0007669"/>
    <property type="project" value="InterPro"/>
</dbReference>
<organism evidence="10 11">
    <name type="scientific">Microlunatus elymi</name>
    <dbReference type="NCBI Taxonomy" id="2596828"/>
    <lineage>
        <taxon>Bacteria</taxon>
        <taxon>Bacillati</taxon>
        <taxon>Actinomycetota</taxon>
        <taxon>Actinomycetes</taxon>
        <taxon>Propionibacteriales</taxon>
        <taxon>Propionibacteriaceae</taxon>
        <taxon>Microlunatus</taxon>
    </lineage>
</organism>
<comment type="similarity">
    <text evidence="2 8">Belongs to the SAICAR synthetase family.</text>
</comment>
<dbReference type="AlphaFoldDB" id="A0A516Q2R7"/>
<sequence>MWPPGECIGIGAFAHLSGLTVETLRHYHQVGLLVPAEVDDRTGYRRYRLRQLPRARTLAVLRDVGMPLEEVAAIVDSTDRAIRRARLIEHRRRLSQAARRAAAQVDAMDRMIEREDAVESSLRVDEGAPMLTGERFARELRGTLDRTEFGHIGVRHEGKVRDSYVDGDVRTIVTTDRLSAFDRHVGTIPFKGQILNAIANYWFDATADIVSNHLLEVPDPNVWRVRECTPIPLEFVVRGYITGVTKTSLWVNYEAGARNIAGNPLPDGLRKDERLPAPMLTPSTKLELRDRNLSRADAIAAGLVTADLFDRCADICFRLFARGTEIAAQHGLILVDTKYELGLLGDEIVLIDEVHTPDSSRYWYAGTYDELFRNSEDQRALDKEPLREWLVEQGFRGEGEPPILTDDVGIATATRYILLAEELTQQPFQASELTATERVAKVLGG</sequence>
<dbReference type="InterPro" id="IPR000551">
    <property type="entry name" value="MerR-type_HTH_dom"/>
</dbReference>
<dbReference type="EMBL" id="CP041692">
    <property type="protein sequence ID" value="QDP97724.1"/>
    <property type="molecule type" value="Genomic_DNA"/>
</dbReference>
<dbReference type="EC" id="6.3.2.6" evidence="8"/>
<dbReference type="PROSITE" id="PS50937">
    <property type="entry name" value="HTH_MERR_2"/>
    <property type="match status" value="1"/>
</dbReference>
<dbReference type="GO" id="GO:0005737">
    <property type="term" value="C:cytoplasm"/>
    <property type="evidence" value="ECO:0007669"/>
    <property type="project" value="TreeGrafter"/>
</dbReference>
<dbReference type="SMART" id="SM00422">
    <property type="entry name" value="HTH_MERR"/>
    <property type="match status" value="1"/>
</dbReference>
<evidence type="ECO:0000313" key="11">
    <source>
        <dbReference type="Proteomes" id="UP000319263"/>
    </source>
</evidence>
<evidence type="ECO:0000256" key="5">
    <source>
        <dbReference type="ARBA" id="ARBA00022755"/>
    </source>
</evidence>
<dbReference type="InterPro" id="IPR009061">
    <property type="entry name" value="DNA-bd_dom_put_sf"/>
</dbReference>
<dbReference type="SUPFAM" id="SSF46955">
    <property type="entry name" value="Putative DNA-binding domain"/>
    <property type="match status" value="1"/>
</dbReference>
<keyword evidence="5 8" id="KW-0658">Purine biosynthesis</keyword>
<dbReference type="PANTHER" id="PTHR43700:SF1">
    <property type="entry name" value="PHOSPHORIBOSYLAMINOIMIDAZOLE-SUCCINOCARBOXAMIDE SYNTHASE"/>
    <property type="match status" value="1"/>
</dbReference>
<dbReference type="GO" id="GO:0004639">
    <property type="term" value="F:phosphoribosylaminoimidazolesuccinocarboxamide synthase activity"/>
    <property type="evidence" value="ECO:0007669"/>
    <property type="project" value="UniProtKB-UniRule"/>
</dbReference>
<dbReference type="SUPFAM" id="SSF56104">
    <property type="entry name" value="SAICAR synthase-like"/>
    <property type="match status" value="1"/>
</dbReference>
<dbReference type="CDD" id="cd01414">
    <property type="entry name" value="SAICAR_synt_Sc"/>
    <property type="match status" value="1"/>
</dbReference>
<dbReference type="Proteomes" id="UP000319263">
    <property type="component" value="Chromosome"/>
</dbReference>
<evidence type="ECO:0000313" key="10">
    <source>
        <dbReference type="EMBL" id="QDP97724.1"/>
    </source>
</evidence>
<evidence type="ECO:0000256" key="3">
    <source>
        <dbReference type="ARBA" id="ARBA00022598"/>
    </source>
</evidence>
<dbReference type="UniPathway" id="UPA00074">
    <property type="reaction ID" value="UER00131"/>
</dbReference>
<evidence type="ECO:0000256" key="7">
    <source>
        <dbReference type="ARBA" id="ARBA00048475"/>
    </source>
</evidence>
<evidence type="ECO:0000256" key="4">
    <source>
        <dbReference type="ARBA" id="ARBA00022741"/>
    </source>
</evidence>
<evidence type="ECO:0000256" key="2">
    <source>
        <dbReference type="ARBA" id="ARBA00010190"/>
    </source>
</evidence>
<dbReference type="GO" id="GO:0003677">
    <property type="term" value="F:DNA binding"/>
    <property type="evidence" value="ECO:0007669"/>
    <property type="project" value="InterPro"/>
</dbReference>
<comment type="catalytic activity">
    <reaction evidence="7 8">
        <text>5-amino-1-(5-phospho-D-ribosyl)imidazole-4-carboxylate + L-aspartate + ATP = (2S)-2-[5-amino-1-(5-phospho-beta-D-ribosyl)imidazole-4-carboxamido]succinate + ADP + phosphate + 2 H(+)</text>
        <dbReference type="Rhea" id="RHEA:22628"/>
        <dbReference type="ChEBI" id="CHEBI:15378"/>
        <dbReference type="ChEBI" id="CHEBI:29991"/>
        <dbReference type="ChEBI" id="CHEBI:30616"/>
        <dbReference type="ChEBI" id="CHEBI:43474"/>
        <dbReference type="ChEBI" id="CHEBI:58443"/>
        <dbReference type="ChEBI" id="CHEBI:77657"/>
        <dbReference type="ChEBI" id="CHEBI:456216"/>
        <dbReference type="EC" id="6.3.2.6"/>
    </reaction>
</comment>
<proteinExistence type="inferred from homology"/>
<dbReference type="Gene3D" id="3.30.470.20">
    <property type="entry name" value="ATP-grasp fold, B domain"/>
    <property type="match status" value="1"/>
</dbReference>
<evidence type="ECO:0000256" key="6">
    <source>
        <dbReference type="ARBA" id="ARBA00022840"/>
    </source>
</evidence>
<protein>
    <recommendedName>
        <fullName evidence="8">Phosphoribosylaminoimidazole-succinocarboxamide synthase</fullName>
        <ecNumber evidence="8">6.3.2.6</ecNumber>
    </recommendedName>
    <alternativeName>
        <fullName evidence="8">SAICAR synthetase</fullName>
    </alternativeName>
</protein>
<evidence type="ECO:0000256" key="1">
    <source>
        <dbReference type="ARBA" id="ARBA00004672"/>
    </source>
</evidence>
<dbReference type="InterPro" id="IPR028923">
    <property type="entry name" value="SAICAR_synt/ADE2_N"/>
</dbReference>
<dbReference type="Pfam" id="PF13411">
    <property type="entry name" value="MerR_1"/>
    <property type="match status" value="1"/>
</dbReference>
<accession>A0A516Q2R7</accession>
<evidence type="ECO:0000256" key="8">
    <source>
        <dbReference type="HAMAP-Rule" id="MF_00137"/>
    </source>
</evidence>
<dbReference type="Gene3D" id="3.30.200.20">
    <property type="entry name" value="Phosphorylase Kinase, domain 1"/>
    <property type="match status" value="1"/>
</dbReference>
<comment type="pathway">
    <text evidence="1 8">Purine metabolism; IMP biosynthesis via de novo pathway; 5-amino-1-(5-phospho-D-ribosyl)imidazole-4-carboxamide from 5-amino-1-(5-phospho-D-ribosyl)imidazole-4-carboxylate: step 1/2.</text>
</comment>
<dbReference type="KEGG" id="mik:FOE78_19025"/>
<dbReference type="GO" id="GO:0006189">
    <property type="term" value="P:'de novo' IMP biosynthetic process"/>
    <property type="evidence" value="ECO:0007669"/>
    <property type="project" value="UniProtKB-UniRule"/>
</dbReference>
<name>A0A516Q2R7_9ACTN</name>
<dbReference type="OrthoDB" id="9801549at2"/>
<dbReference type="GO" id="GO:0005524">
    <property type="term" value="F:ATP binding"/>
    <property type="evidence" value="ECO:0007669"/>
    <property type="project" value="UniProtKB-KW"/>
</dbReference>
<gene>
    <name evidence="8" type="primary">purC</name>
    <name evidence="10" type="ORF">FOE78_19025</name>
</gene>
<dbReference type="HAMAP" id="MF_00137">
    <property type="entry name" value="SAICAR_synth"/>
    <property type="match status" value="1"/>
</dbReference>
<feature type="domain" description="HTH merR-type" evidence="9">
    <location>
        <begin position="1"/>
        <end position="77"/>
    </location>
</feature>
<keyword evidence="11" id="KW-1185">Reference proteome</keyword>
<keyword evidence="4 8" id="KW-0547">Nucleotide-binding</keyword>
<reference evidence="10 11" key="1">
    <citation type="submission" date="2019-07" db="EMBL/GenBank/DDBJ databases">
        <title>Microlunatus dokdonensis sp. nov. isolated from the rhizospheric soil of the wild plant Elymus tsukushiensis.</title>
        <authorList>
            <person name="Ghim S.-Y."/>
            <person name="Hwang Y.-J."/>
            <person name="Son J.-S."/>
            <person name="Shin J.-H."/>
        </authorList>
    </citation>
    <scope>NUCLEOTIDE SEQUENCE [LARGE SCALE GENOMIC DNA]</scope>
    <source>
        <strain evidence="10 11">KUDC0627</strain>
    </source>
</reference>
<dbReference type="Gene3D" id="1.10.1660.10">
    <property type="match status" value="1"/>
</dbReference>
<keyword evidence="3 8" id="KW-0436">Ligase</keyword>